<evidence type="ECO:0000256" key="1">
    <source>
        <dbReference type="SAM" id="MobiDB-lite"/>
    </source>
</evidence>
<accession>A0A0R3TKC1</accession>
<evidence type="ECO:0000313" key="3">
    <source>
        <dbReference type="Proteomes" id="UP000278807"/>
    </source>
</evidence>
<organism evidence="4">
    <name type="scientific">Rodentolepis nana</name>
    <name type="common">Dwarf tapeworm</name>
    <name type="synonym">Hymenolepis nana</name>
    <dbReference type="NCBI Taxonomy" id="102285"/>
    <lineage>
        <taxon>Eukaryota</taxon>
        <taxon>Metazoa</taxon>
        <taxon>Spiralia</taxon>
        <taxon>Lophotrochozoa</taxon>
        <taxon>Platyhelminthes</taxon>
        <taxon>Cestoda</taxon>
        <taxon>Eucestoda</taxon>
        <taxon>Cyclophyllidea</taxon>
        <taxon>Hymenolepididae</taxon>
        <taxon>Rodentolepis</taxon>
    </lineage>
</organism>
<proteinExistence type="predicted"/>
<evidence type="ECO:0000313" key="2">
    <source>
        <dbReference type="EMBL" id="VDO03469.1"/>
    </source>
</evidence>
<name>A0A0R3TKC1_RODNA</name>
<feature type="region of interest" description="Disordered" evidence="1">
    <location>
        <begin position="1"/>
        <end position="24"/>
    </location>
</feature>
<feature type="compositionally biased region" description="Polar residues" evidence="1">
    <location>
        <begin position="7"/>
        <end position="24"/>
    </location>
</feature>
<sequence length="68" mass="7448">MVEHPTGCSSVDQTLPHSLSRQGPQACTKSTILLPLTPTIPSQQFQHLPHLYPKPCYSEAEDLPSPPN</sequence>
<gene>
    <name evidence="2" type="ORF">HNAJ_LOCUS7609</name>
</gene>
<dbReference type="WBParaSite" id="HNAJ_0000761301-mRNA-1">
    <property type="protein sequence ID" value="HNAJ_0000761301-mRNA-1"/>
    <property type="gene ID" value="HNAJ_0000761301"/>
</dbReference>
<keyword evidence="3" id="KW-1185">Reference proteome</keyword>
<protein>
    <submittedName>
        <fullName evidence="4">Ovule protein</fullName>
    </submittedName>
</protein>
<reference evidence="2 3" key="2">
    <citation type="submission" date="2018-11" db="EMBL/GenBank/DDBJ databases">
        <authorList>
            <consortium name="Pathogen Informatics"/>
        </authorList>
    </citation>
    <scope>NUCLEOTIDE SEQUENCE [LARGE SCALE GENOMIC DNA]</scope>
</reference>
<dbReference type="EMBL" id="UZAE01012087">
    <property type="protein sequence ID" value="VDO03469.1"/>
    <property type="molecule type" value="Genomic_DNA"/>
</dbReference>
<dbReference type="AlphaFoldDB" id="A0A0R3TKC1"/>
<evidence type="ECO:0000313" key="4">
    <source>
        <dbReference type="WBParaSite" id="HNAJ_0000761301-mRNA-1"/>
    </source>
</evidence>
<reference evidence="4" key="1">
    <citation type="submission" date="2017-02" db="UniProtKB">
        <authorList>
            <consortium name="WormBaseParasite"/>
        </authorList>
    </citation>
    <scope>IDENTIFICATION</scope>
</reference>
<dbReference type="Proteomes" id="UP000278807">
    <property type="component" value="Unassembled WGS sequence"/>
</dbReference>